<evidence type="ECO:0000256" key="3">
    <source>
        <dbReference type="RuleBase" id="RU000418"/>
    </source>
</evidence>
<accession>A0A140DTR0</accession>
<keyword evidence="2" id="KW-0143">Chaperone</keyword>
<name>A0A140DTR0_9FIRM</name>
<dbReference type="FunFam" id="3.50.7.10:FF:000001">
    <property type="entry name" value="60 kDa chaperonin"/>
    <property type="match status" value="1"/>
</dbReference>
<dbReference type="PRINTS" id="PR00298">
    <property type="entry name" value="CHAPERONIN60"/>
</dbReference>
<dbReference type="RefSeq" id="WP_067555902.1">
    <property type="nucleotide sequence ID" value="NZ_CAMTBT010000025.1"/>
</dbReference>
<dbReference type="NCBIfam" id="NF009487">
    <property type="entry name" value="PRK12849.1"/>
    <property type="match status" value="1"/>
</dbReference>
<dbReference type="AlphaFoldDB" id="A0A140DTR0"/>
<dbReference type="Gene3D" id="3.50.7.10">
    <property type="entry name" value="GroEL"/>
    <property type="match status" value="1"/>
</dbReference>
<dbReference type="OrthoDB" id="9766614at2"/>
<dbReference type="GeneID" id="78477694"/>
<dbReference type="Gene3D" id="3.30.260.10">
    <property type="entry name" value="TCP-1-like chaperonin intermediate domain"/>
    <property type="match status" value="1"/>
</dbReference>
<dbReference type="NCBIfam" id="NF009489">
    <property type="entry name" value="PRK12851.1"/>
    <property type="match status" value="1"/>
</dbReference>
<dbReference type="Gene3D" id="1.10.560.10">
    <property type="entry name" value="GroEL-like equatorial domain"/>
    <property type="match status" value="1"/>
</dbReference>
<comment type="similarity">
    <text evidence="1 3">Belongs to the chaperonin (HSP60) family.</text>
</comment>
<dbReference type="NCBIfam" id="NF000592">
    <property type="entry name" value="PRK00013.1"/>
    <property type="match status" value="1"/>
</dbReference>
<dbReference type="SUPFAM" id="SSF48592">
    <property type="entry name" value="GroEL equatorial domain-like"/>
    <property type="match status" value="1"/>
</dbReference>
<dbReference type="Proteomes" id="UP000069771">
    <property type="component" value="Chromosome"/>
</dbReference>
<dbReference type="NCBIfam" id="NF009488">
    <property type="entry name" value="PRK12850.1"/>
    <property type="match status" value="1"/>
</dbReference>
<evidence type="ECO:0000256" key="2">
    <source>
        <dbReference type="ARBA" id="ARBA00023186"/>
    </source>
</evidence>
<dbReference type="InterPro" id="IPR002423">
    <property type="entry name" value="Cpn60/GroEL/TCP-1"/>
</dbReference>
<dbReference type="STRING" id="1702221.AALO17_09030"/>
<dbReference type="GO" id="GO:0140662">
    <property type="term" value="F:ATP-dependent protein folding chaperone"/>
    <property type="evidence" value="ECO:0007669"/>
    <property type="project" value="InterPro"/>
</dbReference>
<dbReference type="GO" id="GO:0042026">
    <property type="term" value="P:protein refolding"/>
    <property type="evidence" value="ECO:0007669"/>
    <property type="project" value="InterPro"/>
</dbReference>
<comment type="subunit">
    <text evidence="4">Forms a cylinder of 14 subunits composed of two heptameric rings stacked back-to-back. Interacts with the co-chaperonin GroES.</text>
</comment>
<evidence type="ECO:0000313" key="6">
    <source>
        <dbReference type="Proteomes" id="UP000069771"/>
    </source>
</evidence>
<dbReference type="InterPro" id="IPR001844">
    <property type="entry name" value="Cpn60/GroEL"/>
</dbReference>
<dbReference type="EMBL" id="CP011391">
    <property type="protein sequence ID" value="AMK54037.1"/>
    <property type="molecule type" value="Genomic_DNA"/>
</dbReference>
<dbReference type="InterPro" id="IPR027410">
    <property type="entry name" value="TCP-1-like_intermed_sf"/>
</dbReference>
<proteinExistence type="inferred from homology"/>
<evidence type="ECO:0000256" key="4">
    <source>
        <dbReference type="RuleBase" id="RU000419"/>
    </source>
</evidence>
<evidence type="ECO:0000313" key="5">
    <source>
        <dbReference type="EMBL" id="AMK54037.1"/>
    </source>
</evidence>
<comment type="function">
    <text evidence="4">Together with its co-chaperonin GroES, plays an essential role in assisting protein folding. The GroEL-GroES system forms a nano-cage that allows encapsulation of the non-native substrate proteins and provides a physical environment optimized to promote and accelerate protein folding.</text>
</comment>
<organism evidence="5 6">
    <name type="scientific">Faecalibaculum rodentium</name>
    <dbReference type="NCBI Taxonomy" id="1702221"/>
    <lineage>
        <taxon>Bacteria</taxon>
        <taxon>Bacillati</taxon>
        <taxon>Bacillota</taxon>
        <taxon>Erysipelotrichia</taxon>
        <taxon>Erysipelotrichales</taxon>
        <taxon>Erysipelotrichaceae</taxon>
        <taxon>Faecalibaculum</taxon>
    </lineage>
</organism>
<evidence type="ECO:0000256" key="1">
    <source>
        <dbReference type="ARBA" id="ARBA00006607"/>
    </source>
</evidence>
<dbReference type="InterPro" id="IPR027409">
    <property type="entry name" value="GroEL-like_apical_dom_sf"/>
</dbReference>
<keyword evidence="6" id="KW-1185">Reference proteome</keyword>
<protein>
    <recommendedName>
        <fullName evidence="4">60 kDa chaperonin</fullName>
    </recommendedName>
</protein>
<dbReference type="KEGG" id="fro:AALO17_09030"/>
<dbReference type="Pfam" id="PF00118">
    <property type="entry name" value="Cpn60_TCP1"/>
    <property type="match status" value="1"/>
</dbReference>
<dbReference type="PANTHER" id="PTHR45633">
    <property type="entry name" value="60 KDA HEAT SHOCK PROTEIN, MITOCHONDRIAL"/>
    <property type="match status" value="1"/>
</dbReference>
<dbReference type="PATRIC" id="fig|1702221.3.peg.875"/>
<dbReference type="GO" id="GO:0005524">
    <property type="term" value="F:ATP binding"/>
    <property type="evidence" value="ECO:0007669"/>
    <property type="project" value="InterPro"/>
</dbReference>
<gene>
    <name evidence="5" type="ORF">AALO17_09030</name>
</gene>
<dbReference type="SUPFAM" id="SSF52029">
    <property type="entry name" value="GroEL apical domain-like"/>
    <property type="match status" value="1"/>
</dbReference>
<sequence length="532" mass="56631">MSSEVRFGRSFRELLIEGVNVLADAVKVTLGPCGRNVVLDTGRGSPLVTNDGVTIASRIHLADPFQDMGARLVCEAASRTNDLAGDGTTTATVLSQAMIEPGLKAADHGGNPVLMKDGILQGAKAAADWIRKQAKPVTTRKELENVAAVSCGDRQLAGLIAEALEKTGPEGLVTLKEAVQAKTWLELTQGIEIPEGYASPFVIQGQDSPCLIMEAPRIMITSEKLDSLQDILGVLEELRESEAAMILVAPDFSEEALGALALNHARGIFTAVPVKAPFFGRLQSDYLQDLCVLTGAKLCSLSAGLPLQQARLCDLGTAGSARVEQDRTILTETRGDEQGINLRKQQTEEQIRSEADPLEKSRLQKRLSFLTGKAAVIHCGALTGSLRKEQKLRLEDALNAAKCAMQEGIVAGGGTAYVEAARALKPTLQDPDPDRRRGMEIVLNALLVPARQIARNAGYDGDSILTRLCQSPQGTGFNAVAGTWDNLFSCGITDPVQVTCSALLNAAEIASLLITTEAGIVQTGNLADREPY</sequence>
<dbReference type="SUPFAM" id="SSF54849">
    <property type="entry name" value="GroEL-intermediate domain like"/>
    <property type="match status" value="1"/>
</dbReference>
<dbReference type="InterPro" id="IPR027413">
    <property type="entry name" value="GROEL-like_equatorial_sf"/>
</dbReference>
<reference evidence="5 6" key="1">
    <citation type="journal article" date="2016" name="Gut Pathog.">
        <title>Whole genome sequencing of "Faecalibaculum rodentium" ALO17, isolated from C57BL/6J laboratory mouse feces.</title>
        <authorList>
            <person name="Lim S."/>
            <person name="Chang D.H."/>
            <person name="Ahn S."/>
            <person name="Kim B.C."/>
        </authorList>
    </citation>
    <scope>NUCLEOTIDE SEQUENCE [LARGE SCALE GENOMIC DNA]</scope>
    <source>
        <strain evidence="5 6">Alo17</strain>
    </source>
</reference>